<evidence type="ECO:0000256" key="1">
    <source>
        <dbReference type="SAM" id="Phobius"/>
    </source>
</evidence>
<keyword evidence="1" id="KW-0812">Transmembrane</keyword>
<dbReference type="EMBL" id="GQ884143">
    <property type="protein sequence ID" value="ACZ63533.1"/>
    <property type="molecule type" value="Genomic_DNA"/>
</dbReference>
<evidence type="ECO:0000313" key="2">
    <source>
        <dbReference type="EMBL" id="ACZ63533.1"/>
    </source>
</evidence>
<feature type="transmembrane region" description="Helical" evidence="1">
    <location>
        <begin position="20"/>
        <end position="42"/>
    </location>
</feature>
<reference evidence="2 3" key="1">
    <citation type="journal article" date="2011" name="J. Proteome Res.">
        <title>ODV-associated proteins of the Pieris rapae granulovirus.</title>
        <authorList>
            <person name="Wang X.F."/>
            <person name="Zhang B.Q."/>
            <person name="Xu H.J."/>
            <person name="Cui Y.J."/>
            <person name="Xu Y.P."/>
            <person name="Zhang M.J."/>
            <person name="Han Y.S."/>
            <person name="Lee Y.S."/>
            <person name="Bao Y.Y."/>
            <person name="Zhang C.X."/>
        </authorList>
    </citation>
    <scope>NUCLEOTIDE SEQUENCE [LARGE SCALE GENOMIC DNA]</scope>
    <source>
        <strain evidence="2">Wuhan</strain>
    </source>
</reference>
<dbReference type="RefSeq" id="YP_003429371.1">
    <property type="nucleotide sequence ID" value="NC_013797.1"/>
</dbReference>
<reference evidence="2 3" key="2">
    <citation type="journal article" date="2012" name="J. Virol.">
        <title>The Genome of Pieris rapae Granulovirus.</title>
        <authorList>
            <person name="Zhang B.Q."/>
            <person name="Cheng R.L."/>
            <person name="Wang X.F."/>
            <person name="Zhang C.X."/>
        </authorList>
    </citation>
    <scope>NUCLEOTIDE SEQUENCE [LARGE SCALE GENOMIC DNA]</scope>
    <source>
        <strain evidence="2">Wuhan</strain>
    </source>
</reference>
<keyword evidence="1" id="KW-1133">Transmembrane helix</keyword>
<dbReference type="InterPro" id="IPR009313">
    <property type="entry name" value="Baculo_11_kDa"/>
</dbReference>
<dbReference type="OrthoDB" id="29183at10239"/>
<accession>D2J4L4</accession>
<name>D2J4L4_9BBAC</name>
<sequence>MENFDQLDTLIHENQTLIKHVILFVISAMLIFVMCSLFYFVIYHRKQIKDQNEIIMLRNFYLENRNNKTNI</sequence>
<evidence type="ECO:0000313" key="3">
    <source>
        <dbReference type="Proteomes" id="UP000202544"/>
    </source>
</evidence>
<dbReference type="Pfam" id="PF06143">
    <property type="entry name" value="Baculo_11_kDa"/>
    <property type="match status" value="1"/>
</dbReference>
<organism evidence="2 3">
    <name type="scientific">Pieris rapae granulovirus Wuhan</name>
    <dbReference type="NCBI Taxonomy" id="2848030"/>
    <lineage>
        <taxon>Viruses</taxon>
        <taxon>Viruses incertae sedis</taxon>
        <taxon>Naldaviricetes</taxon>
        <taxon>Lefavirales</taxon>
        <taxon>Baculoviridae</taxon>
        <taxon>Betabaculovirus</taxon>
        <taxon>Betabaculovirus arrapae</taxon>
    </lineage>
</organism>
<proteinExistence type="predicted"/>
<keyword evidence="1" id="KW-0472">Membrane</keyword>
<keyword evidence="3" id="KW-1185">Reference proteome</keyword>
<dbReference type="KEGG" id="vg:11107054"/>
<dbReference type="GeneID" id="11107054"/>
<dbReference type="Proteomes" id="UP000202544">
    <property type="component" value="Segment"/>
</dbReference>
<protein>
    <submittedName>
        <fullName evidence="2">PrGVORF47</fullName>
    </submittedName>
</protein>